<reference evidence="2" key="3">
    <citation type="submission" date="2020-06" db="EMBL/GenBank/DDBJ databases">
        <title>Helianthus annuus Genome sequencing and assembly Release 2.</title>
        <authorList>
            <person name="Gouzy J."/>
            <person name="Langlade N."/>
            <person name="Munos S."/>
        </authorList>
    </citation>
    <scope>NUCLEOTIDE SEQUENCE</scope>
    <source>
        <tissue evidence="2">Leaves</tissue>
    </source>
</reference>
<dbReference type="EMBL" id="CM007904">
    <property type="protein sequence ID" value="OTF94649.1"/>
    <property type="molecule type" value="Genomic_DNA"/>
</dbReference>
<evidence type="ECO:0000256" key="1">
    <source>
        <dbReference type="SAM" id="SignalP"/>
    </source>
</evidence>
<accession>A0A251S726</accession>
<dbReference type="Proteomes" id="UP000215914">
    <property type="component" value="Chromosome 15"/>
</dbReference>
<dbReference type="InParanoid" id="A0A251S726"/>
<gene>
    <name evidence="3" type="ORF">HannXRQ_Chr15g0474411</name>
    <name evidence="2" type="ORF">HanXRQr2_Chr15g0685241</name>
</gene>
<dbReference type="AlphaFoldDB" id="A0A251S726"/>
<evidence type="ECO:0000313" key="3">
    <source>
        <dbReference type="EMBL" id="OTF94649.1"/>
    </source>
</evidence>
<feature type="chain" id="PRO_5041059579" evidence="1">
    <location>
        <begin position="18"/>
        <end position="105"/>
    </location>
</feature>
<keyword evidence="4" id="KW-1185">Reference proteome</keyword>
<dbReference type="Gramene" id="mRNA:HanXRQr2_Chr15g0685241">
    <property type="protein sequence ID" value="mRNA:HanXRQr2_Chr15g0685241"/>
    <property type="gene ID" value="HanXRQr2_Chr15g0685241"/>
</dbReference>
<reference evidence="3" key="2">
    <citation type="submission" date="2017-02" db="EMBL/GenBank/DDBJ databases">
        <title>Sunflower complete genome.</title>
        <authorList>
            <person name="Langlade N."/>
            <person name="Munos S."/>
        </authorList>
    </citation>
    <scope>NUCLEOTIDE SEQUENCE [LARGE SCALE GENOMIC DNA]</scope>
    <source>
        <tissue evidence="3">Leaves</tissue>
    </source>
</reference>
<dbReference type="STRING" id="4232.A0A251S726"/>
<feature type="signal peptide" evidence="1">
    <location>
        <begin position="1"/>
        <end position="17"/>
    </location>
</feature>
<evidence type="ECO:0000313" key="4">
    <source>
        <dbReference type="Proteomes" id="UP000215914"/>
    </source>
</evidence>
<organism evidence="3 4">
    <name type="scientific">Helianthus annuus</name>
    <name type="common">Common sunflower</name>
    <dbReference type="NCBI Taxonomy" id="4232"/>
    <lineage>
        <taxon>Eukaryota</taxon>
        <taxon>Viridiplantae</taxon>
        <taxon>Streptophyta</taxon>
        <taxon>Embryophyta</taxon>
        <taxon>Tracheophyta</taxon>
        <taxon>Spermatophyta</taxon>
        <taxon>Magnoliopsida</taxon>
        <taxon>eudicotyledons</taxon>
        <taxon>Gunneridae</taxon>
        <taxon>Pentapetalae</taxon>
        <taxon>asterids</taxon>
        <taxon>campanulids</taxon>
        <taxon>Asterales</taxon>
        <taxon>Asteraceae</taxon>
        <taxon>Asteroideae</taxon>
        <taxon>Heliantheae alliance</taxon>
        <taxon>Heliantheae</taxon>
        <taxon>Helianthus</taxon>
    </lineage>
</organism>
<evidence type="ECO:0000313" key="2">
    <source>
        <dbReference type="EMBL" id="KAF5763853.1"/>
    </source>
</evidence>
<keyword evidence="1" id="KW-0732">Signal</keyword>
<name>A0A251S726_HELAN</name>
<dbReference type="EMBL" id="MNCJ02000330">
    <property type="protein sequence ID" value="KAF5763853.1"/>
    <property type="molecule type" value="Genomic_DNA"/>
</dbReference>
<proteinExistence type="predicted"/>
<reference evidence="2 4" key="1">
    <citation type="journal article" date="2017" name="Nature">
        <title>The sunflower genome provides insights into oil metabolism, flowering and Asterid evolution.</title>
        <authorList>
            <person name="Badouin H."/>
            <person name="Gouzy J."/>
            <person name="Grassa C.J."/>
            <person name="Murat F."/>
            <person name="Staton S.E."/>
            <person name="Cottret L."/>
            <person name="Lelandais-Briere C."/>
            <person name="Owens G.L."/>
            <person name="Carrere S."/>
            <person name="Mayjonade B."/>
            <person name="Legrand L."/>
            <person name="Gill N."/>
            <person name="Kane N.C."/>
            <person name="Bowers J.E."/>
            <person name="Hubner S."/>
            <person name="Bellec A."/>
            <person name="Berard A."/>
            <person name="Berges H."/>
            <person name="Blanchet N."/>
            <person name="Boniface M.C."/>
            <person name="Brunel D."/>
            <person name="Catrice O."/>
            <person name="Chaidir N."/>
            <person name="Claudel C."/>
            <person name="Donnadieu C."/>
            <person name="Faraut T."/>
            <person name="Fievet G."/>
            <person name="Helmstetter N."/>
            <person name="King M."/>
            <person name="Knapp S.J."/>
            <person name="Lai Z."/>
            <person name="Le Paslier M.C."/>
            <person name="Lippi Y."/>
            <person name="Lorenzon L."/>
            <person name="Mandel J.R."/>
            <person name="Marage G."/>
            <person name="Marchand G."/>
            <person name="Marquand E."/>
            <person name="Bret-Mestries E."/>
            <person name="Morien E."/>
            <person name="Nambeesan S."/>
            <person name="Nguyen T."/>
            <person name="Pegot-Espagnet P."/>
            <person name="Pouilly N."/>
            <person name="Raftis F."/>
            <person name="Sallet E."/>
            <person name="Schiex T."/>
            <person name="Thomas J."/>
            <person name="Vandecasteele C."/>
            <person name="Vares D."/>
            <person name="Vear F."/>
            <person name="Vautrin S."/>
            <person name="Crespi M."/>
            <person name="Mangin B."/>
            <person name="Burke J.M."/>
            <person name="Salse J."/>
            <person name="Munos S."/>
            <person name="Vincourt P."/>
            <person name="Rieseberg L.H."/>
            <person name="Langlade N.B."/>
        </authorList>
    </citation>
    <scope>NUCLEOTIDE SEQUENCE [LARGE SCALE GENOMIC DNA]</scope>
    <source>
        <strain evidence="4">cv. SF193</strain>
        <tissue evidence="2">Leaves</tissue>
    </source>
</reference>
<sequence>MVNIGFILLGCIMYVWKKRDMARDGSEDISCDGLGCIRLGRSTTGGYGDSRSLMFGHDAHGSYSSSRQGMSYGSGSYRRSDGVNIYSSSYGGHYISRGGDVGESS</sequence>
<protein>
    <submittedName>
        <fullName evidence="3">Uncharacterized protein</fullName>
    </submittedName>
</protein>